<name>A0ACD0P021_9BASI</name>
<evidence type="ECO:0000313" key="1">
    <source>
        <dbReference type="EMBL" id="PWN51416.1"/>
    </source>
</evidence>
<proteinExistence type="predicted"/>
<accession>A0ACD0P021</accession>
<dbReference type="EMBL" id="KZ819845">
    <property type="protein sequence ID" value="PWN51416.1"/>
    <property type="molecule type" value="Genomic_DNA"/>
</dbReference>
<gene>
    <name evidence="1" type="ORF">IE53DRAFT_386212</name>
</gene>
<protein>
    <submittedName>
        <fullName evidence="1">Uncharacterized protein</fullName>
    </submittedName>
</protein>
<evidence type="ECO:0000313" key="2">
    <source>
        <dbReference type="Proteomes" id="UP000245626"/>
    </source>
</evidence>
<sequence>MRWSSRSRSQSASAVSKSPSSAALAPVLALLVASTWLGSLSAVATYQIPERGWATLTHYDLPDQYVASCGCVGDVTNHPVTAINRLAYGSNTSFGPSCGICAKVTLLSTPLAPPPPPPGQPGWGDGIYFTDQDVSSGKAPSVTVKVVDLCPGVGGPWCNATEEAGNSLESYLHFDLAWPSKAISKRFFPGDHDYGVWNVSYEIVSCTTWSGYGDAAALGSDWDQETSACCPANPWPSGTEVTCPPYYDTVGPNAVTAPNTSNPLSKGKHSQANSAASTGHLMTWPASGPPTPPVPVMLLGSEDDQEYVLERGSTYRLKDVAANLGWGLPPLLAGLGVGLF</sequence>
<keyword evidence="2" id="KW-1185">Reference proteome</keyword>
<reference evidence="1 2" key="1">
    <citation type="journal article" date="2018" name="Mol. Biol. Evol.">
        <title>Broad Genomic Sampling Reveals a Smut Pathogenic Ancestry of the Fungal Clade Ustilaginomycotina.</title>
        <authorList>
            <person name="Kijpornyongpan T."/>
            <person name="Mondo S.J."/>
            <person name="Barry K."/>
            <person name="Sandor L."/>
            <person name="Lee J."/>
            <person name="Lipzen A."/>
            <person name="Pangilinan J."/>
            <person name="LaButti K."/>
            <person name="Hainaut M."/>
            <person name="Henrissat B."/>
            <person name="Grigoriev I.V."/>
            <person name="Spatafora J.W."/>
            <person name="Aime M.C."/>
        </authorList>
    </citation>
    <scope>NUCLEOTIDE SEQUENCE [LARGE SCALE GENOMIC DNA]</scope>
    <source>
        <strain evidence="1 2">SA 807</strain>
    </source>
</reference>
<organism evidence="1 2">
    <name type="scientific">Violaceomyces palustris</name>
    <dbReference type="NCBI Taxonomy" id="1673888"/>
    <lineage>
        <taxon>Eukaryota</taxon>
        <taxon>Fungi</taxon>
        <taxon>Dikarya</taxon>
        <taxon>Basidiomycota</taxon>
        <taxon>Ustilaginomycotina</taxon>
        <taxon>Ustilaginomycetes</taxon>
        <taxon>Violaceomycetales</taxon>
        <taxon>Violaceomycetaceae</taxon>
        <taxon>Violaceomyces</taxon>
    </lineage>
</organism>
<dbReference type="Proteomes" id="UP000245626">
    <property type="component" value="Unassembled WGS sequence"/>
</dbReference>